<keyword evidence="7" id="KW-1185">Reference proteome</keyword>
<dbReference type="CDD" id="cd05819">
    <property type="entry name" value="NHL"/>
    <property type="match status" value="2"/>
</dbReference>
<dbReference type="Proteomes" id="UP000663852">
    <property type="component" value="Unassembled WGS sequence"/>
</dbReference>
<evidence type="ECO:0000259" key="4">
    <source>
        <dbReference type="PROSITE" id="PS50181"/>
    </source>
</evidence>
<feature type="compositionally biased region" description="Low complexity" evidence="3">
    <location>
        <begin position="720"/>
        <end position="737"/>
    </location>
</feature>
<evidence type="ECO:0000256" key="1">
    <source>
        <dbReference type="ARBA" id="ARBA00022737"/>
    </source>
</evidence>
<evidence type="ECO:0000313" key="6">
    <source>
        <dbReference type="EMBL" id="CAF0920326.1"/>
    </source>
</evidence>
<feature type="region of interest" description="Disordered" evidence="3">
    <location>
        <begin position="717"/>
        <end position="737"/>
    </location>
</feature>
<dbReference type="GO" id="GO:0008270">
    <property type="term" value="F:zinc ion binding"/>
    <property type="evidence" value="ECO:0007669"/>
    <property type="project" value="UniProtKB-KW"/>
</dbReference>
<name>A0A813SH68_ADIRI</name>
<dbReference type="PROSITE" id="PS51125">
    <property type="entry name" value="NHL"/>
    <property type="match status" value="2"/>
</dbReference>
<dbReference type="Gene3D" id="3.80.10.10">
    <property type="entry name" value="Ribonuclease Inhibitor"/>
    <property type="match status" value="1"/>
</dbReference>
<evidence type="ECO:0000313" key="7">
    <source>
        <dbReference type="Proteomes" id="UP000663828"/>
    </source>
</evidence>
<feature type="repeat" description="NHL" evidence="2">
    <location>
        <begin position="614"/>
        <end position="650"/>
    </location>
</feature>
<dbReference type="PROSITE" id="PS50181">
    <property type="entry name" value="FBOX"/>
    <property type="match status" value="1"/>
</dbReference>
<dbReference type="SUPFAM" id="SSF52047">
    <property type="entry name" value="RNI-like"/>
    <property type="match status" value="1"/>
</dbReference>
<accession>A0A813SH68</accession>
<gene>
    <name evidence="6" type="ORF">EDS130_LOCUS10730</name>
    <name evidence="5" type="ORF">XAT740_LOCUS2682</name>
</gene>
<feature type="repeat" description="NHL" evidence="2">
    <location>
        <begin position="25"/>
        <end position="68"/>
    </location>
</feature>
<dbReference type="SUPFAM" id="SSF101898">
    <property type="entry name" value="NHL repeat"/>
    <property type="match status" value="1"/>
</dbReference>
<dbReference type="PANTHER" id="PTHR24104">
    <property type="entry name" value="E3 UBIQUITIN-PROTEIN LIGASE NHLRC1-RELATED"/>
    <property type="match status" value="1"/>
</dbReference>
<dbReference type="Gene3D" id="2.120.10.30">
    <property type="entry name" value="TolB, C-terminal domain"/>
    <property type="match status" value="3"/>
</dbReference>
<dbReference type="InterPro" id="IPR001810">
    <property type="entry name" value="F-box_dom"/>
</dbReference>
<dbReference type="SUPFAM" id="SSF63829">
    <property type="entry name" value="Calcium-dependent phosphotriesterase"/>
    <property type="match status" value="1"/>
</dbReference>
<comment type="caution">
    <text evidence="5">The sequence shown here is derived from an EMBL/GenBank/DDBJ whole genome shotgun (WGS) entry which is preliminary data.</text>
</comment>
<reference evidence="5" key="1">
    <citation type="submission" date="2021-02" db="EMBL/GenBank/DDBJ databases">
        <authorList>
            <person name="Nowell W R."/>
        </authorList>
    </citation>
    <scope>NUCLEOTIDE SEQUENCE</scope>
</reference>
<dbReference type="Pfam" id="PF01436">
    <property type="entry name" value="NHL"/>
    <property type="match status" value="3"/>
</dbReference>
<dbReference type="SUPFAM" id="SSF81383">
    <property type="entry name" value="F-box domain"/>
    <property type="match status" value="1"/>
</dbReference>
<evidence type="ECO:0000256" key="3">
    <source>
        <dbReference type="SAM" id="MobiDB-lite"/>
    </source>
</evidence>
<dbReference type="InterPro" id="IPR011042">
    <property type="entry name" value="6-blade_b-propeller_TolB-like"/>
</dbReference>
<dbReference type="CDD" id="cd09917">
    <property type="entry name" value="F-box_SF"/>
    <property type="match status" value="1"/>
</dbReference>
<dbReference type="Proteomes" id="UP000663828">
    <property type="component" value="Unassembled WGS sequence"/>
</dbReference>
<dbReference type="Gene3D" id="2.40.10.500">
    <property type="match status" value="1"/>
</dbReference>
<dbReference type="Pfam" id="PF12937">
    <property type="entry name" value="F-box-like"/>
    <property type="match status" value="1"/>
</dbReference>
<evidence type="ECO:0000256" key="2">
    <source>
        <dbReference type="PROSITE-ProRule" id="PRU00504"/>
    </source>
</evidence>
<dbReference type="InterPro" id="IPR032675">
    <property type="entry name" value="LRR_dom_sf"/>
</dbReference>
<proteinExistence type="predicted"/>
<dbReference type="InterPro" id="IPR050952">
    <property type="entry name" value="TRIM-NHL_E3_ligases"/>
</dbReference>
<feature type="domain" description="F-box" evidence="4">
    <location>
        <begin position="1096"/>
        <end position="1140"/>
    </location>
</feature>
<feature type="region of interest" description="Disordered" evidence="3">
    <location>
        <begin position="911"/>
        <end position="930"/>
    </location>
</feature>
<keyword evidence="1" id="KW-0677">Repeat</keyword>
<feature type="compositionally biased region" description="Low complexity" evidence="3">
    <location>
        <begin position="911"/>
        <end position="928"/>
    </location>
</feature>
<organism evidence="5 7">
    <name type="scientific">Adineta ricciae</name>
    <name type="common">Rotifer</name>
    <dbReference type="NCBI Taxonomy" id="249248"/>
    <lineage>
        <taxon>Eukaryota</taxon>
        <taxon>Metazoa</taxon>
        <taxon>Spiralia</taxon>
        <taxon>Gnathifera</taxon>
        <taxon>Rotifera</taxon>
        <taxon>Eurotatoria</taxon>
        <taxon>Bdelloidea</taxon>
        <taxon>Adinetida</taxon>
        <taxon>Adinetidae</taxon>
        <taxon>Adineta</taxon>
    </lineage>
</organism>
<dbReference type="OrthoDB" id="273823at2759"/>
<dbReference type="PANTHER" id="PTHR24104:SF25">
    <property type="entry name" value="PROTEIN LIN-41"/>
    <property type="match status" value="1"/>
</dbReference>
<dbReference type="InterPro" id="IPR036047">
    <property type="entry name" value="F-box-like_dom_sf"/>
</dbReference>
<sequence length="1619" mass="174809">MVRRCESVLLCPTATWQRNATTVAGSSAATSGSNSTTLNGPNAVGVDNNSNIYVLDSGNNRVQRFLSNSAIGTTIINGSSGNALNQFNTLDDISIDNNGNIYILDGGNDRVMKWTPGASSGVIVAGGYGIGSNVSQLNNAKGMLLDTNTSTIWIADTDNHRIVKWISPTSSMVVCGSFGSNSNQFYYPYGLFIDTSDSNTLYVADTFNHRIQQWLAGATRGTTLAGITSYYGTGLNQLWCPTAVIVDNYRNMFITDATNNRILRWSIGTSSGMIIAGDLTSGSAPNLLNIPMNMDFDSNGSLFVVDKSNNRIQNFLISCPYVDNTSTTVSPLTTSASISNINSSTSLWSLNGTTIAGSSVGLSGSSSTYLKQPVDVTIDKNGILYVLDSSNYRVQRFLPGSTIGTTVVYGSVGTGLNQFAYMDGFNVDANGAIYIVDHGNNRVVKWLPGATNGTIVAGGYGSGSSANQLNSPYGIFIPNNSSTIWIADTVNHRIVRWNSSTTGTPICGSYGSGSNQFYYPFGLFVDTNASNTLYVADTYNHRIQRWLSGAINGTTVAGQTRVCGNGYNQLCNPTAVIGDMKGFIYIADRSNSRIMRWVIGSSYGTVIAGSSTMGVLPNQFYYPKNLRIDANGSLIVADTSNNRIQKFSLLFASCVNITTQSPSDSTSTAPPFLTVISSSTQGTPSDTLLDSSVMFIVPSIATSSTLGITSAATTAPSVISDSSTPTSTEEMTTGTTTDASVVSISSSLSSTKEIAIGTPAGSSIPSASNAITDPTPEIISGTAIYSSIVTTSSLSLSSTTGSPVESDLSTYSTLIYARTNEVTVADSSMILSSSATPTSEAVNEIATGLQAVYDSSTTAASALTMRSSTTEGLLILPHSTQGTSNDAISDAPVMSTISSAATNLTPRTTSAATAASSMTSDFSTSNSTAKMTTGTATGPLIVSAIPPTPTSLASGMTSGRIQDLSVASTASTSPSSTAGSSIVFVPSATTGFEPETASAATTVSSTVFTSSFSRSSSIPVTASVSSIVSTSSFIASPTFNITSIAPTHASTIFTSSFSSSLKPNITSGAAAITLYITQQSKLKLRERANQHMSTNTKTLLSLPLEILHQIFDDLDAKTILLSVRRTCKQLHLAANTYNRLKLARVSKQKLTKIRQVLVPENVLSLRIARGNNFWKINDLASFIDRLYQFTYLRSLTIDVSNDTELNILLKYLSASQITELTIGIEIEESSPEIESINHCLLQSLSLNRCTFKQFASIIRHCSNLQKLNVSYIVDKTKNQTLQEYFIPMVYSNMTNLSLECSNMSTDGFEILISCMPSISCLSLYALIVSVNRWFDGLFLEKIISNKLSRLKYLKYHFTIKANNYDQLESIIAPFRTPFWREEKRWFFSCTRSARFPRVLLTLESPPTQLTDLNECSDNHYFSLFSIPAAANGRVAIGTVRSISFGLADMLIEASDTRVNYANYYYFSHPTDLSLYIHNVWKSGWLQSLLSLMELVHLKCLCFQHSGDHTHVPDSLLYNIEILLDQAPNVDDLRIISNDISMKQICSIVPCRIKSLMVSVKTYEDMKIILKQLDHLTKVIFKYSNSRSQSKLFKQIIRWVAHKKKRFAHKKRKDSLEIYF</sequence>
<dbReference type="EMBL" id="CAJNOR010000096">
    <property type="protein sequence ID" value="CAF0795080.1"/>
    <property type="molecule type" value="Genomic_DNA"/>
</dbReference>
<protein>
    <recommendedName>
        <fullName evidence="4">F-box domain-containing protein</fullName>
    </recommendedName>
</protein>
<dbReference type="EMBL" id="CAJNOJ010000038">
    <property type="protein sequence ID" value="CAF0920326.1"/>
    <property type="molecule type" value="Genomic_DNA"/>
</dbReference>
<evidence type="ECO:0000313" key="5">
    <source>
        <dbReference type="EMBL" id="CAF0795080.1"/>
    </source>
</evidence>
<dbReference type="InterPro" id="IPR001258">
    <property type="entry name" value="NHL_repeat"/>
</dbReference>